<keyword evidence="9" id="KW-1185">Reference proteome</keyword>
<dbReference type="OrthoDB" id="3921198at2759"/>
<keyword evidence="4" id="KW-0804">Transcription</keyword>
<dbReference type="InterPro" id="IPR050987">
    <property type="entry name" value="AtrR-like"/>
</dbReference>
<evidence type="ECO:0000313" key="9">
    <source>
        <dbReference type="Proteomes" id="UP000184188"/>
    </source>
</evidence>
<organism evidence="8 9">
    <name type="scientific">Penicilliopsis zonata CBS 506.65</name>
    <dbReference type="NCBI Taxonomy" id="1073090"/>
    <lineage>
        <taxon>Eukaryota</taxon>
        <taxon>Fungi</taxon>
        <taxon>Dikarya</taxon>
        <taxon>Ascomycota</taxon>
        <taxon>Pezizomycotina</taxon>
        <taxon>Eurotiomycetes</taxon>
        <taxon>Eurotiomycetidae</taxon>
        <taxon>Eurotiales</taxon>
        <taxon>Aspergillaceae</taxon>
        <taxon>Penicilliopsis</taxon>
    </lineage>
</organism>
<dbReference type="GeneID" id="34616994"/>
<dbReference type="PANTHER" id="PTHR46910:SF23">
    <property type="entry name" value="THIAMINE REPRESSIBLE GENES REGULATORY PROTEIN THI1"/>
    <property type="match status" value="1"/>
</dbReference>
<dbReference type="SUPFAM" id="SSF57701">
    <property type="entry name" value="Zn2/Cys6 DNA-binding domain"/>
    <property type="match status" value="1"/>
</dbReference>
<dbReference type="CDD" id="cd00067">
    <property type="entry name" value="GAL4"/>
    <property type="match status" value="1"/>
</dbReference>
<dbReference type="EMBL" id="KV878341">
    <property type="protein sequence ID" value="OJJ47377.1"/>
    <property type="molecule type" value="Genomic_DNA"/>
</dbReference>
<protein>
    <recommendedName>
        <fullName evidence="7">Zn(2)-C6 fungal-type domain-containing protein</fullName>
    </recommendedName>
</protein>
<dbReference type="InterPro" id="IPR007219">
    <property type="entry name" value="XnlR_reg_dom"/>
</dbReference>
<feature type="domain" description="Zn(2)-C6 fungal-type" evidence="7">
    <location>
        <begin position="14"/>
        <end position="43"/>
    </location>
</feature>
<evidence type="ECO:0000259" key="7">
    <source>
        <dbReference type="PROSITE" id="PS50048"/>
    </source>
</evidence>
<evidence type="ECO:0000256" key="4">
    <source>
        <dbReference type="ARBA" id="ARBA00023163"/>
    </source>
</evidence>
<dbReference type="Gene3D" id="4.10.240.10">
    <property type="entry name" value="Zn(2)-C6 fungal-type DNA-binding domain"/>
    <property type="match status" value="1"/>
</dbReference>
<dbReference type="PROSITE" id="PS50048">
    <property type="entry name" value="ZN2_CY6_FUNGAL_2"/>
    <property type="match status" value="1"/>
</dbReference>
<dbReference type="InterPro" id="IPR036864">
    <property type="entry name" value="Zn2-C6_fun-type_DNA-bd_sf"/>
</dbReference>
<dbReference type="AlphaFoldDB" id="A0A1L9SJN8"/>
<dbReference type="STRING" id="1073090.A0A1L9SJN8"/>
<keyword evidence="5" id="KW-0539">Nucleus</keyword>
<evidence type="ECO:0000313" key="8">
    <source>
        <dbReference type="EMBL" id="OJJ47377.1"/>
    </source>
</evidence>
<dbReference type="GO" id="GO:0008270">
    <property type="term" value="F:zinc ion binding"/>
    <property type="evidence" value="ECO:0007669"/>
    <property type="project" value="InterPro"/>
</dbReference>
<evidence type="ECO:0000256" key="3">
    <source>
        <dbReference type="ARBA" id="ARBA00023125"/>
    </source>
</evidence>
<dbReference type="SMART" id="SM00906">
    <property type="entry name" value="Fungal_trans"/>
    <property type="match status" value="1"/>
</dbReference>
<gene>
    <name evidence="8" type="ORF">ASPZODRAFT_96379</name>
</gene>
<keyword evidence="3" id="KW-0238">DNA-binding</keyword>
<evidence type="ECO:0000256" key="1">
    <source>
        <dbReference type="ARBA" id="ARBA00022723"/>
    </source>
</evidence>
<dbReference type="Pfam" id="PF04082">
    <property type="entry name" value="Fungal_trans"/>
    <property type="match status" value="1"/>
</dbReference>
<evidence type="ECO:0000256" key="6">
    <source>
        <dbReference type="SAM" id="MobiDB-lite"/>
    </source>
</evidence>
<dbReference type="InterPro" id="IPR001138">
    <property type="entry name" value="Zn2Cys6_DnaBD"/>
</dbReference>
<dbReference type="Pfam" id="PF00172">
    <property type="entry name" value="Zn_clus"/>
    <property type="match status" value="1"/>
</dbReference>
<dbReference type="PROSITE" id="PS00463">
    <property type="entry name" value="ZN2_CY6_FUNGAL_1"/>
    <property type="match status" value="1"/>
</dbReference>
<feature type="region of interest" description="Disordered" evidence="6">
    <location>
        <begin position="487"/>
        <end position="506"/>
    </location>
</feature>
<evidence type="ECO:0000256" key="2">
    <source>
        <dbReference type="ARBA" id="ARBA00023015"/>
    </source>
</evidence>
<dbReference type="GO" id="GO:0000981">
    <property type="term" value="F:DNA-binding transcription factor activity, RNA polymerase II-specific"/>
    <property type="evidence" value="ECO:0007669"/>
    <property type="project" value="InterPro"/>
</dbReference>
<reference evidence="9" key="1">
    <citation type="journal article" date="2017" name="Genome Biol.">
        <title>Comparative genomics reveals high biological diversity and specific adaptations in the industrially and medically important fungal genus Aspergillus.</title>
        <authorList>
            <person name="de Vries R.P."/>
            <person name="Riley R."/>
            <person name="Wiebenga A."/>
            <person name="Aguilar-Osorio G."/>
            <person name="Amillis S."/>
            <person name="Uchima C.A."/>
            <person name="Anderluh G."/>
            <person name="Asadollahi M."/>
            <person name="Askin M."/>
            <person name="Barry K."/>
            <person name="Battaglia E."/>
            <person name="Bayram O."/>
            <person name="Benocci T."/>
            <person name="Braus-Stromeyer S.A."/>
            <person name="Caldana C."/>
            <person name="Canovas D."/>
            <person name="Cerqueira G.C."/>
            <person name="Chen F."/>
            <person name="Chen W."/>
            <person name="Choi C."/>
            <person name="Clum A."/>
            <person name="Dos Santos R.A."/>
            <person name="Damasio A.R."/>
            <person name="Diallinas G."/>
            <person name="Emri T."/>
            <person name="Fekete E."/>
            <person name="Flipphi M."/>
            <person name="Freyberg S."/>
            <person name="Gallo A."/>
            <person name="Gournas C."/>
            <person name="Habgood R."/>
            <person name="Hainaut M."/>
            <person name="Harispe M.L."/>
            <person name="Henrissat B."/>
            <person name="Hilden K.S."/>
            <person name="Hope R."/>
            <person name="Hossain A."/>
            <person name="Karabika E."/>
            <person name="Karaffa L."/>
            <person name="Karanyi Z."/>
            <person name="Krasevec N."/>
            <person name="Kuo A."/>
            <person name="Kusch H."/>
            <person name="LaButti K."/>
            <person name="Lagendijk E.L."/>
            <person name="Lapidus A."/>
            <person name="Levasseur A."/>
            <person name="Lindquist E."/>
            <person name="Lipzen A."/>
            <person name="Logrieco A.F."/>
            <person name="MacCabe A."/>
            <person name="Maekelae M.R."/>
            <person name="Malavazi I."/>
            <person name="Melin P."/>
            <person name="Meyer V."/>
            <person name="Mielnichuk N."/>
            <person name="Miskei M."/>
            <person name="Molnar A.P."/>
            <person name="Mule G."/>
            <person name="Ngan C.Y."/>
            <person name="Orejas M."/>
            <person name="Orosz E."/>
            <person name="Ouedraogo J.P."/>
            <person name="Overkamp K.M."/>
            <person name="Park H.-S."/>
            <person name="Perrone G."/>
            <person name="Piumi F."/>
            <person name="Punt P.J."/>
            <person name="Ram A.F."/>
            <person name="Ramon A."/>
            <person name="Rauscher S."/>
            <person name="Record E."/>
            <person name="Riano-Pachon D.M."/>
            <person name="Robert V."/>
            <person name="Roehrig J."/>
            <person name="Ruller R."/>
            <person name="Salamov A."/>
            <person name="Salih N.S."/>
            <person name="Samson R.A."/>
            <person name="Sandor E."/>
            <person name="Sanguinetti M."/>
            <person name="Schuetze T."/>
            <person name="Sepcic K."/>
            <person name="Shelest E."/>
            <person name="Sherlock G."/>
            <person name="Sophianopoulou V."/>
            <person name="Squina F.M."/>
            <person name="Sun H."/>
            <person name="Susca A."/>
            <person name="Todd R.B."/>
            <person name="Tsang A."/>
            <person name="Unkles S.E."/>
            <person name="van de Wiele N."/>
            <person name="van Rossen-Uffink D."/>
            <person name="Oliveira J.V."/>
            <person name="Vesth T.C."/>
            <person name="Visser J."/>
            <person name="Yu J.-H."/>
            <person name="Zhou M."/>
            <person name="Andersen M.R."/>
            <person name="Archer D.B."/>
            <person name="Baker S.E."/>
            <person name="Benoit I."/>
            <person name="Brakhage A.A."/>
            <person name="Braus G.H."/>
            <person name="Fischer R."/>
            <person name="Frisvad J.C."/>
            <person name="Goldman G.H."/>
            <person name="Houbraken J."/>
            <person name="Oakley B."/>
            <person name="Pocsi I."/>
            <person name="Scazzocchio C."/>
            <person name="Seiboth B."/>
            <person name="vanKuyk P.A."/>
            <person name="Wortman J."/>
            <person name="Dyer P.S."/>
            <person name="Grigoriev I.V."/>
        </authorList>
    </citation>
    <scope>NUCLEOTIDE SEQUENCE [LARGE SCALE GENOMIC DNA]</scope>
    <source>
        <strain evidence="9">CBS 506.65</strain>
    </source>
</reference>
<dbReference type="PANTHER" id="PTHR46910">
    <property type="entry name" value="TRANSCRIPTION FACTOR PDR1"/>
    <property type="match status" value="1"/>
</dbReference>
<dbReference type="VEuPathDB" id="FungiDB:ASPZODRAFT_96379"/>
<dbReference type="GO" id="GO:0003677">
    <property type="term" value="F:DNA binding"/>
    <property type="evidence" value="ECO:0007669"/>
    <property type="project" value="UniProtKB-KW"/>
</dbReference>
<dbReference type="GO" id="GO:0006351">
    <property type="term" value="P:DNA-templated transcription"/>
    <property type="evidence" value="ECO:0007669"/>
    <property type="project" value="InterPro"/>
</dbReference>
<proteinExistence type="predicted"/>
<accession>A0A1L9SJN8</accession>
<keyword evidence="2" id="KW-0805">Transcription regulation</keyword>
<dbReference type="SMART" id="SM00066">
    <property type="entry name" value="GAL4"/>
    <property type="match status" value="1"/>
</dbReference>
<dbReference type="Proteomes" id="UP000184188">
    <property type="component" value="Unassembled WGS sequence"/>
</dbReference>
<sequence>MEPKKEERKRAIRACDRCRKVKEKCEGGLPCRRCSYYRHVCEFSAAEDKARARRTRISKAYVAELTRRTLYMERILSKKWPGISLETESLRVTAESLDEGGERGCLDTVVGDSLDEDEDEGELSLEEECTLDPVQDNVTRDYSGEFSYWNFSMRVKRHLDDRMSSTMQPTQVSGYWRAEQLRSGLSNLSAAISCCPPRHIADFLVSIFFKHAQTSYFLVDETWFRARMELLYTDAAQLNPRDASSIAVILAVLAIGTQYAYLDSPQRTVRMKSGLAFSEDELGTMFYQQAIKLLPEIIELSSLESVQACLLVGVYTLPLDASGLSYIYLNLALRLAVQNGMHRRYTGTELSNTIIETRNRVWWSTYALERKINILHGRPLSILRRDVDADTPANIPELNQCVGQMNTSIQLVHYLEAFLNEMTSLRTKQIKNILSNITSTKESLTSWWASLPSTQLSPDRSTMHLQLEYCLVRLFIGRPFLLTRHTAEMDSPPAPASSPSSSSAKRPSQRNALIQDCIDAALEALDICHSLRDGPGLARASYVEYSACRASLLVLIAYAIQTGSDAYRACLSRGMGMICEMSCAGDSARSEVSLIESLEGALSRLHHAEGAGEGESKNTYDSFKHWERVWTEESSRPAEELNLARVFDSDLSFLNFPDGDFLSV</sequence>
<evidence type="ECO:0000256" key="5">
    <source>
        <dbReference type="ARBA" id="ARBA00023242"/>
    </source>
</evidence>
<keyword evidence="1" id="KW-0479">Metal-binding</keyword>
<name>A0A1L9SJN8_9EURO</name>
<dbReference type="RefSeq" id="XP_022581887.1">
    <property type="nucleotide sequence ID" value="XM_022730530.1"/>
</dbReference>
<dbReference type="CDD" id="cd12148">
    <property type="entry name" value="fungal_TF_MHR"/>
    <property type="match status" value="1"/>
</dbReference>